<dbReference type="RefSeq" id="WP_346137220.1">
    <property type="nucleotide sequence ID" value="NZ_BAABBE010000072.1"/>
</dbReference>
<organism evidence="1 2">
    <name type="scientific">Lentzea roselyniae</name>
    <dbReference type="NCBI Taxonomy" id="531940"/>
    <lineage>
        <taxon>Bacteria</taxon>
        <taxon>Bacillati</taxon>
        <taxon>Actinomycetota</taxon>
        <taxon>Actinomycetes</taxon>
        <taxon>Pseudonocardiales</taxon>
        <taxon>Pseudonocardiaceae</taxon>
        <taxon>Lentzea</taxon>
    </lineage>
</organism>
<evidence type="ECO:0000313" key="2">
    <source>
        <dbReference type="Proteomes" id="UP001500711"/>
    </source>
</evidence>
<proteinExistence type="predicted"/>
<evidence type="ECO:0008006" key="3">
    <source>
        <dbReference type="Google" id="ProtNLM"/>
    </source>
</evidence>
<keyword evidence="2" id="KW-1185">Reference proteome</keyword>
<sequence length="91" mass="9777">MAYAEKSGSNAWRVRFERDDGTLGSLSGFTSEESANEVAARLNREALTRGFVPIASSQPFGGWIEPWFGSIDVAESTMAQYLGSAALLGDI</sequence>
<gene>
    <name evidence="1" type="ORF">GCM10022267_89360</name>
</gene>
<evidence type="ECO:0000313" key="1">
    <source>
        <dbReference type="EMBL" id="GAA3688733.1"/>
    </source>
</evidence>
<comment type="caution">
    <text evidence="1">The sequence shown here is derived from an EMBL/GenBank/DDBJ whole genome shotgun (WGS) entry which is preliminary data.</text>
</comment>
<protein>
    <recommendedName>
        <fullName evidence="3">DUF1508 domain-containing protein</fullName>
    </recommendedName>
</protein>
<dbReference type="EMBL" id="BAABBE010000072">
    <property type="protein sequence ID" value="GAA3688733.1"/>
    <property type="molecule type" value="Genomic_DNA"/>
</dbReference>
<accession>A0ABP7CHE4</accession>
<dbReference type="Proteomes" id="UP001500711">
    <property type="component" value="Unassembled WGS sequence"/>
</dbReference>
<name>A0ABP7CHE4_9PSEU</name>
<reference evidence="2" key="1">
    <citation type="journal article" date="2019" name="Int. J. Syst. Evol. Microbiol.">
        <title>The Global Catalogue of Microorganisms (GCM) 10K type strain sequencing project: providing services to taxonomists for standard genome sequencing and annotation.</title>
        <authorList>
            <consortium name="The Broad Institute Genomics Platform"/>
            <consortium name="The Broad Institute Genome Sequencing Center for Infectious Disease"/>
            <person name="Wu L."/>
            <person name="Ma J."/>
        </authorList>
    </citation>
    <scope>NUCLEOTIDE SEQUENCE [LARGE SCALE GENOMIC DNA]</scope>
    <source>
        <strain evidence="2">JCM 17494</strain>
    </source>
</reference>